<accession>A0A0X1T1R7</accession>
<dbReference type="RefSeq" id="WP_060782937.1">
    <property type="nucleotide sequence ID" value="NZ_CP014135.1"/>
</dbReference>
<feature type="transmembrane region" description="Helical" evidence="1">
    <location>
        <begin position="58"/>
        <end position="78"/>
    </location>
</feature>
<dbReference type="EMBL" id="CP014135">
    <property type="protein sequence ID" value="AMB86020.1"/>
    <property type="molecule type" value="Genomic_DNA"/>
</dbReference>
<dbReference type="NCBIfam" id="TIGR03758">
    <property type="entry name" value="conj_TIGR03758"/>
    <property type="match status" value="1"/>
</dbReference>
<proteinExistence type="predicted"/>
<evidence type="ECO:0000313" key="3">
    <source>
        <dbReference type="Proteomes" id="UP000063229"/>
    </source>
</evidence>
<evidence type="ECO:0000313" key="2">
    <source>
        <dbReference type="EMBL" id="AMB86020.1"/>
    </source>
</evidence>
<dbReference type="STRING" id="46677.AWM79_12205"/>
<gene>
    <name evidence="2" type="ORF">AWM79_12205</name>
</gene>
<name>A0A0X1T1R7_PSEAA</name>
<reference evidence="2 3" key="1">
    <citation type="submission" date="2016-01" db="EMBL/GenBank/DDBJ databases">
        <authorList>
            <person name="McClelland M."/>
            <person name="Jain A."/>
            <person name="Saraogi P."/>
            <person name="Mendelson R."/>
            <person name="Westerman R."/>
            <person name="SanMiguel P."/>
            <person name="Csonka L."/>
        </authorList>
    </citation>
    <scope>NUCLEOTIDE SEQUENCE [LARGE SCALE GENOMIC DNA]</scope>
    <source>
        <strain evidence="2 3">NCPPB 2472</strain>
    </source>
</reference>
<keyword evidence="1" id="KW-0472">Membrane</keyword>
<evidence type="ECO:0000256" key="1">
    <source>
        <dbReference type="SAM" id="Phobius"/>
    </source>
</evidence>
<dbReference type="InterPro" id="IPR021676">
    <property type="entry name" value="DUF3262"/>
</dbReference>
<dbReference type="KEGG" id="pagb:AWM79_12205"/>
<sequence>MSMSGAQTVAFQAAGGFSAPASYMLFVGFAVAATFLWGAWAIYSCYRGWATNNLDRSIAAPSVIRILVLCMLITVFVLS</sequence>
<protein>
    <submittedName>
        <fullName evidence="2">Conjugal transfer protein</fullName>
    </submittedName>
</protein>
<dbReference type="Pfam" id="PF11660">
    <property type="entry name" value="DUF3262"/>
    <property type="match status" value="1"/>
</dbReference>
<organism evidence="2 3">
    <name type="scientific">Pseudomonas agarici</name>
    <dbReference type="NCBI Taxonomy" id="46677"/>
    <lineage>
        <taxon>Bacteria</taxon>
        <taxon>Pseudomonadati</taxon>
        <taxon>Pseudomonadota</taxon>
        <taxon>Gammaproteobacteria</taxon>
        <taxon>Pseudomonadales</taxon>
        <taxon>Pseudomonadaceae</taxon>
        <taxon>Pseudomonas</taxon>
    </lineage>
</organism>
<keyword evidence="3" id="KW-1185">Reference proteome</keyword>
<keyword evidence="1" id="KW-0812">Transmembrane</keyword>
<feature type="transmembrane region" description="Helical" evidence="1">
    <location>
        <begin position="23"/>
        <end position="46"/>
    </location>
</feature>
<dbReference type="Proteomes" id="UP000063229">
    <property type="component" value="Chromosome"/>
</dbReference>
<dbReference type="AlphaFoldDB" id="A0A0X1T1R7"/>
<keyword evidence="1" id="KW-1133">Transmembrane helix</keyword>